<reference evidence="6 7" key="1">
    <citation type="journal article" date="2014" name="PLoS Genet.">
        <title>Analysis of the Phlebiopsis gigantea genome, transcriptome and secretome provides insight into its pioneer colonization strategies of wood.</title>
        <authorList>
            <person name="Hori C."/>
            <person name="Ishida T."/>
            <person name="Igarashi K."/>
            <person name="Samejima M."/>
            <person name="Suzuki H."/>
            <person name="Master E."/>
            <person name="Ferreira P."/>
            <person name="Ruiz-Duenas F.J."/>
            <person name="Held B."/>
            <person name="Canessa P."/>
            <person name="Larrondo L.F."/>
            <person name="Schmoll M."/>
            <person name="Druzhinina I.S."/>
            <person name="Kubicek C.P."/>
            <person name="Gaskell J.A."/>
            <person name="Kersten P."/>
            <person name="St John F."/>
            <person name="Glasner J."/>
            <person name="Sabat G."/>
            <person name="Splinter BonDurant S."/>
            <person name="Syed K."/>
            <person name="Yadav J."/>
            <person name="Mgbeahuruike A.C."/>
            <person name="Kovalchuk A."/>
            <person name="Asiegbu F.O."/>
            <person name="Lackner G."/>
            <person name="Hoffmeister D."/>
            <person name="Rencoret J."/>
            <person name="Gutierrez A."/>
            <person name="Sun H."/>
            <person name="Lindquist E."/>
            <person name="Barry K."/>
            <person name="Riley R."/>
            <person name="Grigoriev I.V."/>
            <person name="Henrissat B."/>
            <person name="Kues U."/>
            <person name="Berka R.M."/>
            <person name="Martinez A.T."/>
            <person name="Covert S.F."/>
            <person name="Blanchette R.A."/>
            <person name="Cullen D."/>
        </authorList>
    </citation>
    <scope>NUCLEOTIDE SEQUENCE [LARGE SCALE GENOMIC DNA]</scope>
    <source>
        <strain evidence="6 7">11061_1 CR5-6</strain>
    </source>
</reference>
<accession>A0A0C3S9V2</accession>
<keyword evidence="2" id="KW-0479">Metal-binding</keyword>
<dbReference type="PANTHER" id="PTHR14742:SF0">
    <property type="entry name" value="RIBONUCLEASE P PROTEIN SUBUNIT P21"/>
    <property type="match status" value="1"/>
</dbReference>
<dbReference type="Pfam" id="PF04032">
    <property type="entry name" value="Rpr2"/>
    <property type="match status" value="1"/>
</dbReference>
<organism evidence="6 7">
    <name type="scientific">Phlebiopsis gigantea (strain 11061_1 CR5-6)</name>
    <name type="common">White-rot fungus</name>
    <name type="synonym">Peniophora gigantea</name>
    <dbReference type="NCBI Taxonomy" id="745531"/>
    <lineage>
        <taxon>Eukaryota</taxon>
        <taxon>Fungi</taxon>
        <taxon>Dikarya</taxon>
        <taxon>Basidiomycota</taxon>
        <taxon>Agaricomycotina</taxon>
        <taxon>Agaricomycetes</taxon>
        <taxon>Polyporales</taxon>
        <taxon>Phanerochaetaceae</taxon>
        <taxon>Phlebiopsis</taxon>
    </lineage>
</organism>
<keyword evidence="7" id="KW-1185">Reference proteome</keyword>
<name>A0A0C3S9V2_PHLG1</name>
<evidence type="ECO:0000313" key="7">
    <source>
        <dbReference type="Proteomes" id="UP000053257"/>
    </source>
</evidence>
<dbReference type="STRING" id="745531.A0A0C3S9V2"/>
<proteinExistence type="inferred from homology"/>
<evidence type="ECO:0000256" key="5">
    <source>
        <dbReference type="SAM" id="MobiDB-lite"/>
    </source>
</evidence>
<dbReference type="HOGENOM" id="CLU_079140_0_0_1"/>
<sequence length="233" mass="26072">MAKKNKDDVPNVNSVTNRDILQRMNFLYQASTYLSLQTPPKEFQGRLPAGLRGKEMKEEMRRRNKARHSTAPEDLSRAYVKSMKAIGQKTTMRLDPSVKRTLCKTCNLVLIPGRTELVRIKPWPGAGQAVCYTCMSCQQTRRIPAPPMLGADTASDTDETEASTSHAQHPTREVPTQMDVDDAHAHCQSTPAAPAQPKPKPKPKRKRGPQPRLPPLFERNAGHVVFRGNERIA</sequence>
<dbReference type="GO" id="GO:0008033">
    <property type="term" value="P:tRNA processing"/>
    <property type="evidence" value="ECO:0007669"/>
    <property type="project" value="UniProtKB-KW"/>
</dbReference>
<evidence type="ECO:0000256" key="2">
    <source>
        <dbReference type="ARBA" id="ARBA00022723"/>
    </source>
</evidence>
<keyword evidence="1" id="KW-0819">tRNA processing</keyword>
<dbReference type="GO" id="GO:0005655">
    <property type="term" value="C:nucleolar ribonuclease P complex"/>
    <property type="evidence" value="ECO:0007669"/>
    <property type="project" value="TreeGrafter"/>
</dbReference>
<dbReference type="GO" id="GO:0046872">
    <property type="term" value="F:metal ion binding"/>
    <property type="evidence" value="ECO:0007669"/>
    <property type="project" value="UniProtKB-KW"/>
</dbReference>
<comment type="similarity">
    <text evidence="4">Belongs to the eukaryotic/archaeal RNase P protein component 4 family.</text>
</comment>
<protein>
    <recommendedName>
        <fullName evidence="8">Rpr2-domain-containing protein</fullName>
    </recommendedName>
</protein>
<dbReference type="Proteomes" id="UP000053257">
    <property type="component" value="Unassembled WGS sequence"/>
</dbReference>
<feature type="compositionally biased region" description="Basic residues" evidence="5">
    <location>
        <begin position="199"/>
        <end position="209"/>
    </location>
</feature>
<keyword evidence="3" id="KW-0862">Zinc</keyword>
<evidence type="ECO:0000313" key="6">
    <source>
        <dbReference type="EMBL" id="KIP06500.1"/>
    </source>
</evidence>
<evidence type="ECO:0000256" key="4">
    <source>
        <dbReference type="ARBA" id="ARBA00038402"/>
    </source>
</evidence>
<gene>
    <name evidence="6" type="ORF">PHLGIDRAFT_128220</name>
</gene>
<dbReference type="PANTHER" id="PTHR14742">
    <property type="entry name" value="RIBONUCLEASE P SUBUNIT P21"/>
    <property type="match status" value="1"/>
</dbReference>
<evidence type="ECO:0000256" key="3">
    <source>
        <dbReference type="ARBA" id="ARBA00022833"/>
    </source>
</evidence>
<dbReference type="Gene3D" id="6.20.50.20">
    <property type="match status" value="1"/>
</dbReference>
<dbReference type="AlphaFoldDB" id="A0A0C3S9V2"/>
<evidence type="ECO:0000256" key="1">
    <source>
        <dbReference type="ARBA" id="ARBA00022694"/>
    </source>
</evidence>
<dbReference type="InterPro" id="IPR007175">
    <property type="entry name" value="Rpr2/Snm1/Rpp21"/>
</dbReference>
<dbReference type="EMBL" id="KN840516">
    <property type="protein sequence ID" value="KIP06500.1"/>
    <property type="molecule type" value="Genomic_DNA"/>
</dbReference>
<feature type="region of interest" description="Disordered" evidence="5">
    <location>
        <begin position="145"/>
        <end position="233"/>
    </location>
</feature>
<evidence type="ECO:0008006" key="8">
    <source>
        <dbReference type="Google" id="ProtNLM"/>
    </source>
</evidence>
<dbReference type="OrthoDB" id="128536at2759"/>